<comment type="caution">
    <text evidence="2">The sequence shown here is derived from an EMBL/GenBank/DDBJ whole genome shotgun (WGS) entry which is preliminary data.</text>
</comment>
<name>A0A7C5VKS3_9BACT</name>
<feature type="transmembrane region" description="Helical" evidence="1">
    <location>
        <begin position="91"/>
        <end position="108"/>
    </location>
</feature>
<keyword evidence="1" id="KW-0812">Transmembrane</keyword>
<reference evidence="2" key="1">
    <citation type="journal article" date="2020" name="mSystems">
        <title>Genome- and Community-Level Interaction Insights into Carbon Utilization and Element Cycling Functions of Hydrothermarchaeota in Hydrothermal Sediment.</title>
        <authorList>
            <person name="Zhou Z."/>
            <person name="Liu Y."/>
            <person name="Xu W."/>
            <person name="Pan J."/>
            <person name="Luo Z.H."/>
            <person name="Li M."/>
        </authorList>
    </citation>
    <scope>NUCLEOTIDE SEQUENCE [LARGE SCALE GENOMIC DNA]</scope>
    <source>
        <strain evidence="2">SpSt-609</strain>
    </source>
</reference>
<keyword evidence="1" id="KW-0472">Membrane</keyword>
<feature type="transmembrane region" description="Helical" evidence="1">
    <location>
        <begin position="53"/>
        <end position="79"/>
    </location>
</feature>
<evidence type="ECO:0008006" key="3">
    <source>
        <dbReference type="Google" id="ProtNLM"/>
    </source>
</evidence>
<evidence type="ECO:0000313" key="2">
    <source>
        <dbReference type="EMBL" id="HGU41085.1"/>
    </source>
</evidence>
<organism evidence="2">
    <name type="scientific">Fervidobacterium thailandense</name>
    <dbReference type="NCBI Taxonomy" id="1008305"/>
    <lineage>
        <taxon>Bacteria</taxon>
        <taxon>Thermotogati</taxon>
        <taxon>Thermotogota</taxon>
        <taxon>Thermotogae</taxon>
        <taxon>Thermotogales</taxon>
        <taxon>Fervidobacteriaceae</taxon>
        <taxon>Fervidobacterium</taxon>
    </lineage>
</organism>
<feature type="transmembrane region" description="Helical" evidence="1">
    <location>
        <begin position="240"/>
        <end position="257"/>
    </location>
</feature>
<feature type="transmembrane region" description="Helical" evidence="1">
    <location>
        <begin position="301"/>
        <end position="318"/>
    </location>
</feature>
<evidence type="ECO:0000256" key="1">
    <source>
        <dbReference type="SAM" id="Phobius"/>
    </source>
</evidence>
<sequence length="418" mass="48028">MPKWEVLYEKYKRSRFIYAKDLSLILFGFAALHLVITIFSVNVPSQLLERSRFPWAIVIFSLFEYVFLVHLTRFVGYVLEVTRSAIGRWTPYLFLFGISSALLFPLTAVSVVPELTIRKVLYLILFNLSIFGYSLSLAGLASDKMNLNNEKAKLLLSISAFLGVFAGLVTSVLGFGSSKDVLVIGAIFLLTSAIAVAFFVVEDKRFKIKLSPTEKLDIYHKYFGKERKALWPDVKLHKEVARFSLVFSFFLIQEFYTPYVWHLNDISRAMAFISITANFLFFILFYYLSKKWEFYQAVRPTQFPIFVSVLMVISYFFFIERAVVPLFLTLALASSLLGLYCQKAGLQFLPTRAERFTFYLSWIESENRVETTKKIAAVFLVTTITSVLLSILSETYMYLLLSILSLSITIIDISKRVI</sequence>
<protein>
    <recommendedName>
        <fullName evidence="3">MFS transporter</fullName>
    </recommendedName>
</protein>
<feature type="transmembrane region" description="Helical" evidence="1">
    <location>
        <begin position="21"/>
        <end position="41"/>
    </location>
</feature>
<gene>
    <name evidence="2" type="ORF">ENT77_07805</name>
</gene>
<keyword evidence="1" id="KW-1133">Transmembrane helix</keyword>
<feature type="transmembrane region" description="Helical" evidence="1">
    <location>
        <begin position="120"/>
        <end position="142"/>
    </location>
</feature>
<feature type="transmembrane region" description="Helical" evidence="1">
    <location>
        <begin position="324"/>
        <end position="342"/>
    </location>
</feature>
<feature type="transmembrane region" description="Helical" evidence="1">
    <location>
        <begin position="375"/>
        <end position="392"/>
    </location>
</feature>
<feature type="transmembrane region" description="Helical" evidence="1">
    <location>
        <begin position="269"/>
        <end position="289"/>
    </location>
</feature>
<feature type="transmembrane region" description="Helical" evidence="1">
    <location>
        <begin position="181"/>
        <end position="201"/>
    </location>
</feature>
<accession>A0A7C5VKS3</accession>
<proteinExistence type="predicted"/>
<dbReference type="AlphaFoldDB" id="A0A7C5VKS3"/>
<dbReference type="EMBL" id="DSZY01000035">
    <property type="protein sequence ID" value="HGU41085.1"/>
    <property type="molecule type" value="Genomic_DNA"/>
</dbReference>
<feature type="transmembrane region" description="Helical" evidence="1">
    <location>
        <begin position="154"/>
        <end position="175"/>
    </location>
</feature>